<keyword evidence="6" id="KW-1185">Reference proteome</keyword>
<feature type="domain" description="HTH LytTR-type" evidence="4">
    <location>
        <begin position="148"/>
        <end position="252"/>
    </location>
</feature>
<organism evidence="5 6">
    <name type="scientific">Steroidobacter agaridevorans</name>
    <dbReference type="NCBI Taxonomy" id="2695856"/>
    <lineage>
        <taxon>Bacteria</taxon>
        <taxon>Pseudomonadati</taxon>
        <taxon>Pseudomonadota</taxon>
        <taxon>Gammaproteobacteria</taxon>
        <taxon>Steroidobacterales</taxon>
        <taxon>Steroidobacteraceae</taxon>
        <taxon>Steroidobacter</taxon>
    </lineage>
</organism>
<dbReference type="InterPro" id="IPR046947">
    <property type="entry name" value="LytR-like"/>
</dbReference>
<feature type="domain" description="Response regulatory" evidence="3">
    <location>
        <begin position="4"/>
        <end position="117"/>
    </location>
</feature>
<evidence type="ECO:0000259" key="3">
    <source>
        <dbReference type="PROSITE" id="PS50110"/>
    </source>
</evidence>
<dbReference type="Proteomes" id="UP000445000">
    <property type="component" value="Unassembled WGS sequence"/>
</dbReference>
<dbReference type="PROSITE" id="PS50930">
    <property type="entry name" value="HTH_LYTTR"/>
    <property type="match status" value="1"/>
</dbReference>
<dbReference type="InterPro" id="IPR007492">
    <property type="entry name" value="LytTR_DNA-bd_dom"/>
</dbReference>
<dbReference type="PANTHER" id="PTHR37299:SF1">
    <property type="entry name" value="STAGE 0 SPORULATION PROTEIN A HOMOLOG"/>
    <property type="match status" value="1"/>
</dbReference>
<dbReference type="GO" id="GO:0003677">
    <property type="term" value="F:DNA binding"/>
    <property type="evidence" value="ECO:0007669"/>
    <property type="project" value="InterPro"/>
</dbReference>
<evidence type="ECO:0000256" key="2">
    <source>
        <dbReference type="PROSITE-ProRule" id="PRU00169"/>
    </source>
</evidence>
<dbReference type="PANTHER" id="PTHR37299">
    <property type="entry name" value="TRANSCRIPTIONAL REGULATOR-RELATED"/>
    <property type="match status" value="1"/>
</dbReference>
<evidence type="ECO:0000313" key="5">
    <source>
        <dbReference type="EMBL" id="GFE82110.1"/>
    </source>
</evidence>
<feature type="modified residue" description="4-aspartylphosphate" evidence="2">
    <location>
        <position position="55"/>
    </location>
</feature>
<dbReference type="SMART" id="SM00850">
    <property type="entry name" value="LytTR"/>
    <property type="match status" value="1"/>
</dbReference>
<dbReference type="Pfam" id="PF00072">
    <property type="entry name" value="Response_reg"/>
    <property type="match status" value="1"/>
</dbReference>
<dbReference type="PROSITE" id="PS50110">
    <property type="entry name" value="RESPONSE_REGULATORY"/>
    <property type="match status" value="1"/>
</dbReference>
<keyword evidence="1" id="KW-0902">Two-component regulatory system</keyword>
<evidence type="ECO:0000313" key="6">
    <source>
        <dbReference type="Proteomes" id="UP000445000"/>
    </source>
</evidence>
<dbReference type="InterPro" id="IPR001789">
    <property type="entry name" value="Sig_transdc_resp-reg_receiver"/>
</dbReference>
<protein>
    <recommendedName>
        <fullName evidence="7">DNA-binding response regulator</fullName>
    </recommendedName>
</protein>
<dbReference type="GO" id="GO:0000156">
    <property type="term" value="F:phosphorelay response regulator activity"/>
    <property type="evidence" value="ECO:0007669"/>
    <property type="project" value="InterPro"/>
</dbReference>
<dbReference type="Pfam" id="PF04397">
    <property type="entry name" value="LytTR"/>
    <property type="match status" value="1"/>
</dbReference>
<dbReference type="AlphaFoldDB" id="A0A829YFW5"/>
<dbReference type="EMBL" id="BLJN01000004">
    <property type="protein sequence ID" value="GFE82110.1"/>
    <property type="molecule type" value="Genomic_DNA"/>
</dbReference>
<accession>A0A829YFW5</accession>
<dbReference type="Gene3D" id="2.40.50.1020">
    <property type="entry name" value="LytTr DNA-binding domain"/>
    <property type="match status" value="1"/>
</dbReference>
<dbReference type="InterPro" id="IPR011006">
    <property type="entry name" value="CheY-like_superfamily"/>
</dbReference>
<evidence type="ECO:0000259" key="4">
    <source>
        <dbReference type="PROSITE" id="PS50930"/>
    </source>
</evidence>
<gene>
    <name evidence="5" type="ORF">GCM10011487_41100</name>
</gene>
<proteinExistence type="predicted"/>
<keyword evidence="2" id="KW-0597">Phosphoprotein</keyword>
<dbReference type="SUPFAM" id="SSF52172">
    <property type="entry name" value="CheY-like"/>
    <property type="match status" value="1"/>
</dbReference>
<comment type="caution">
    <text evidence="5">The sequence shown here is derived from an EMBL/GenBank/DDBJ whole genome shotgun (WGS) entry which is preliminary data.</text>
</comment>
<name>A0A829YFW5_9GAMM</name>
<dbReference type="SMART" id="SM00448">
    <property type="entry name" value="REC"/>
    <property type="match status" value="1"/>
</dbReference>
<evidence type="ECO:0008006" key="7">
    <source>
        <dbReference type="Google" id="ProtNLM"/>
    </source>
</evidence>
<dbReference type="Gene3D" id="3.40.50.2300">
    <property type="match status" value="1"/>
</dbReference>
<sequence length="254" mass="28700">MSIRTLIVDDEPLARQRLKRFLEPASDIELLTECEDGEAAVAAIQEYKPDLVFLDVQMPHLNGFEVLSAVGADRMPVVIFVTAFDAFALQAFEAQALDYLLKPFGQDRVQQALERARTFLEGNAKKSFQDHLAELLRATEASRHAARVLVKNGDRMLVVGPAEIDWVEAYGDYVRLHVGRQAHLLRSTLTDMEQRLKPEGFARIHRSRLVNLERIKEFITVSPTELLVVLKDDVRLNASPTFLKDLQRRLGAAP</sequence>
<reference evidence="6" key="1">
    <citation type="submission" date="2020-01" db="EMBL/GenBank/DDBJ databases">
        <title>'Steroidobacter agaridevorans' sp. nov., agar-degrading bacteria isolated from rhizosphere soils.</title>
        <authorList>
            <person name="Ikenaga M."/>
            <person name="Kataoka M."/>
            <person name="Murouchi A."/>
            <person name="Katsuragi S."/>
            <person name="Sakai M."/>
        </authorList>
    </citation>
    <scope>NUCLEOTIDE SEQUENCE [LARGE SCALE GENOMIC DNA]</scope>
    <source>
        <strain evidence="6">YU21-B</strain>
    </source>
</reference>
<evidence type="ECO:0000256" key="1">
    <source>
        <dbReference type="ARBA" id="ARBA00023012"/>
    </source>
</evidence>
<dbReference type="RefSeq" id="WP_161813782.1">
    <property type="nucleotide sequence ID" value="NZ_BLJN01000004.1"/>
</dbReference>